<evidence type="ECO:0000313" key="2">
    <source>
        <dbReference type="EMBL" id="KAK2072302.1"/>
    </source>
</evidence>
<evidence type="ECO:0008006" key="4">
    <source>
        <dbReference type="Google" id="ProtNLM"/>
    </source>
</evidence>
<keyword evidence="3" id="KW-1185">Reference proteome</keyword>
<organism evidence="2 3">
    <name type="scientific">Phyllachora maydis</name>
    <dbReference type="NCBI Taxonomy" id="1825666"/>
    <lineage>
        <taxon>Eukaryota</taxon>
        <taxon>Fungi</taxon>
        <taxon>Dikarya</taxon>
        <taxon>Ascomycota</taxon>
        <taxon>Pezizomycotina</taxon>
        <taxon>Sordariomycetes</taxon>
        <taxon>Sordariomycetidae</taxon>
        <taxon>Phyllachorales</taxon>
        <taxon>Phyllachoraceae</taxon>
        <taxon>Phyllachora</taxon>
    </lineage>
</organism>
<dbReference type="Proteomes" id="UP001217918">
    <property type="component" value="Unassembled WGS sequence"/>
</dbReference>
<name>A0AAD9MDG1_9PEZI</name>
<sequence length="534" mass="58146">MTQRSDPVPLRLVSFNVRFATTNPVAGEEPWSVRRPKVIAQLRFLSLGQANVFFCLQEVLYAQLRDIQAGLGPGWAHIGRGREDGRRAGEHAPVFFRSDVWECEREAMYWLSETPDRPSRGWDAALERVVTTGRFRRRRGGADADAGAGAGAGARPGPGARVTVMSTHLDHRGAVAREQSAKLLLRLARDWAEEALPPAERSVVFVGGDFNSSPDDQAYKTLTSPDGGMRDISGLVPAHLWHGNRDHTYTSFGEPGEAPQKIDFLFVLDPQGIDFVSYGILTNRFDDGVFLVLVASVGELDEKSGKLDRSTMRYATSVAASPRKETSNTGRGGLEDQIKMAKTYQQDVDGAANLPLTDGNLRKASRHGGSSRSTRSSGSHESEYRRSATTRTTRSSADNEDVTIRVKGHTTLMVGGAEMHCQDGAEINISQRGGGAGGVAAYRRGSDESSYLDQDDGRTRMDRALGGPRTRASSQAGSYSRPSSYSVYDPRANPFGTGPYDVAPSYHSNYGYAQLKHRNGTRPYPASGMPRGEV</sequence>
<feature type="region of interest" description="Disordered" evidence="1">
    <location>
        <begin position="431"/>
        <end position="486"/>
    </location>
</feature>
<feature type="region of interest" description="Disordered" evidence="1">
    <location>
        <begin position="351"/>
        <end position="404"/>
    </location>
</feature>
<feature type="compositionally biased region" description="Low complexity" evidence="1">
    <location>
        <begin position="387"/>
        <end position="396"/>
    </location>
</feature>
<evidence type="ECO:0000256" key="1">
    <source>
        <dbReference type="SAM" id="MobiDB-lite"/>
    </source>
</evidence>
<accession>A0AAD9MDG1</accession>
<evidence type="ECO:0000313" key="3">
    <source>
        <dbReference type="Proteomes" id="UP001217918"/>
    </source>
</evidence>
<proteinExistence type="predicted"/>
<dbReference type="GO" id="GO:0000175">
    <property type="term" value="F:3'-5'-RNA exonuclease activity"/>
    <property type="evidence" value="ECO:0007669"/>
    <property type="project" value="TreeGrafter"/>
</dbReference>
<reference evidence="2" key="1">
    <citation type="journal article" date="2023" name="Mol. Plant Microbe Interact.">
        <title>Elucidating the Obligate Nature and Biological Capacity of an Invasive Fungal Corn Pathogen.</title>
        <authorList>
            <person name="MacCready J.S."/>
            <person name="Roggenkamp E.M."/>
            <person name="Gdanetz K."/>
            <person name="Chilvers M.I."/>
        </authorList>
    </citation>
    <scope>NUCLEOTIDE SEQUENCE</scope>
    <source>
        <strain evidence="2">PM02</strain>
    </source>
</reference>
<dbReference type="AlphaFoldDB" id="A0AAD9MDG1"/>
<comment type="caution">
    <text evidence="2">The sequence shown here is derived from an EMBL/GenBank/DDBJ whole genome shotgun (WGS) entry which is preliminary data.</text>
</comment>
<dbReference type="InterPro" id="IPR036691">
    <property type="entry name" value="Endo/exonu/phosph_ase_sf"/>
</dbReference>
<feature type="compositionally biased region" description="Polar residues" evidence="1">
    <location>
        <begin position="471"/>
        <end position="486"/>
    </location>
</feature>
<feature type="region of interest" description="Disordered" evidence="1">
    <location>
        <begin position="137"/>
        <end position="159"/>
    </location>
</feature>
<feature type="compositionally biased region" description="Low complexity" evidence="1">
    <location>
        <begin position="367"/>
        <end position="377"/>
    </location>
</feature>
<dbReference type="PANTHER" id="PTHR12121:SF36">
    <property type="entry name" value="ENDONUCLEASE_EXONUCLEASE_PHOSPHATASE DOMAIN-CONTAINING PROTEIN"/>
    <property type="match status" value="1"/>
</dbReference>
<dbReference type="InterPro" id="IPR050410">
    <property type="entry name" value="CCR4/nocturin_mRNA_transcr"/>
</dbReference>
<protein>
    <recommendedName>
        <fullName evidence="4">Endonuclease/exonuclease/phosphatase domain-containing protein</fullName>
    </recommendedName>
</protein>
<dbReference type="Gene3D" id="3.60.10.10">
    <property type="entry name" value="Endonuclease/exonuclease/phosphatase"/>
    <property type="match status" value="1"/>
</dbReference>
<dbReference type="CDD" id="cd09083">
    <property type="entry name" value="EEP-1"/>
    <property type="match status" value="1"/>
</dbReference>
<dbReference type="PANTHER" id="PTHR12121">
    <property type="entry name" value="CARBON CATABOLITE REPRESSOR PROTEIN 4"/>
    <property type="match status" value="1"/>
</dbReference>
<dbReference type="SUPFAM" id="SSF56219">
    <property type="entry name" value="DNase I-like"/>
    <property type="match status" value="1"/>
</dbReference>
<dbReference type="EMBL" id="JAQQPM010000006">
    <property type="protein sequence ID" value="KAK2072302.1"/>
    <property type="molecule type" value="Genomic_DNA"/>
</dbReference>
<gene>
    <name evidence="2" type="ORF">P8C59_006664</name>
</gene>